<keyword evidence="1" id="KW-0175">Coiled coil</keyword>
<proteinExistence type="predicted"/>
<dbReference type="Proteomes" id="UP000605013">
    <property type="component" value="Unassembled WGS sequence"/>
</dbReference>
<protein>
    <recommendedName>
        <fullName evidence="5">Lipoprotein</fullName>
    </recommendedName>
</protein>
<feature type="chain" id="PRO_5047132085" description="Lipoprotein" evidence="2">
    <location>
        <begin position="23"/>
        <end position="215"/>
    </location>
</feature>
<evidence type="ECO:0000313" key="4">
    <source>
        <dbReference type="Proteomes" id="UP000605013"/>
    </source>
</evidence>
<sequence>MRKLFTVLIVLLLISCSTPLDKKYNEANFESDAKEIKESGKLSEEEAKLMVGYILKAKLRGENIEGKSYNEIIQTAKDFKKEQLQLAEKSRIEEENKRQKLSSALTVAMYDKGYDKYDYQDYLTYSFVFKNKTDKEIRAFKGSVSIQDLFDTEIKVINLIVDDAINSGETVRKTYTSDYNQFKDEDSRLRNKDMEDLKIIWTPEKIIFADGSTLE</sequence>
<gene>
    <name evidence="3" type="ORF">JAO71_08550</name>
</gene>
<organism evidence="3 4">
    <name type="scientific">Olleya sediminilitoris</name>
    <dbReference type="NCBI Taxonomy" id="2795739"/>
    <lineage>
        <taxon>Bacteria</taxon>
        <taxon>Pseudomonadati</taxon>
        <taxon>Bacteroidota</taxon>
        <taxon>Flavobacteriia</taxon>
        <taxon>Flavobacteriales</taxon>
        <taxon>Flavobacteriaceae</taxon>
    </lineage>
</organism>
<keyword evidence="4" id="KW-1185">Reference proteome</keyword>
<dbReference type="RefSeq" id="WP_203000246.1">
    <property type="nucleotide sequence ID" value="NZ_JAEMEF010000006.1"/>
</dbReference>
<dbReference type="PROSITE" id="PS51257">
    <property type="entry name" value="PROKAR_LIPOPROTEIN"/>
    <property type="match status" value="1"/>
</dbReference>
<feature type="signal peptide" evidence="2">
    <location>
        <begin position="1"/>
        <end position="22"/>
    </location>
</feature>
<accession>A0ABS1WL52</accession>
<keyword evidence="2" id="KW-0732">Signal</keyword>
<evidence type="ECO:0008006" key="5">
    <source>
        <dbReference type="Google" id="ProtNLM"/>
    </source>
</evidence>
<dbReference type="EMBL" id="JAEMEF010000006">
    <property type="protein sequence ID" value="MBL7559850.1"/>
    <property type="molecule type" value="Genomic_DNA"/>
</dbReference>
<evidence type="ECO:0000256" key="2">
    <source>
        <dbReference type="SAM" id="SignalP"/>
    </source>
</evidence>
<comment type="caution">
    <text evidence="3">The sequence shown here is derived from an EMBL/GenBank/DDBJ whole genome shotgun (WGS) entry which is preliminary data.</text>
</comment>
<evidence type="ECO:0000256" key="1">
    <source>
        <dbReference type="SAM" id="Coils"/>
    </source>
</evidence>
<reference evidence="3 4" key="1">
    <citation type="submission" date="2020-12" db="EMBL/GenBank/DDBJ databases">
        <title>Olleya sediminilitoris sp. nov., isolated from a tidal flat.</title>
        <authorList>
            <person name="Park S."/>
            <person name="Yoon J.-H."/>
        </authorList>
    </citation>
    <scope>NUCLEOTIDE SEQUENCE [LARGE SCALE GENOMIC DNA]</scope>
    <source>
        <strain evidence="3 4">YSTF-M6</strain>
    </source>
</reference>
<evidence type="ECO:0000313" key="3">
    <source>
        <dbReference type="EMBL" id="MBL7559850.1"/>
    </source>
</evidence>
<feature type="coiled-coil region" evidence="1">
    <location>
        <begin position="77"/>
        <end position="104"/>
    </location>
</feature>
<name>A0ABS1WL52_9FLAO</name>